<reference evidence="2" key="4">
    <citation type="submission" date="2015-06" db="UniProtKB">
        <authorList>
            <consortium name="EnsemblMetazoa"/>
        </authorList>
    </citation>
    <scope>IDENTIFICATION</scope>
</reference>
<reference evidence="1 3" key="1">
    <citation type="journal article" date="2010" name="BMC Genomics">
        <title>Combination of measures distinguishes pre-miRNAs from other stem-loops in the genome of the newly sequenced Anopheles darlingi.</title>
        <authorList>
            <person name="Mendes N.D."/>
            <person name="Freitas A.T."/>
            <person name="Vasconcelos A.T."/>
            <person name="Sagot M.F."/>
        </authorList>
    </citation>
    <scope>NUCLEOTIDE SEQUENCE</scope>
</reference>
<keyword evidence="3" id="KW-1185">Reference proteome</keyword>
<dbReference type="VEuPathDB" id="VectorBase:ADAR2_011746"/>
<evidence type="ECO:0000313" key="3">
    <source>
        <dbReference type="Proteomes" id="UP000000673"/>
    </source>
</evidence>
<protein>
    <submittedName>
        <fullName evidence="1 2">Uncharacterized protein</fullName>
    </submittedName>
</protein>
<reference evidence="1" key="3">
    <citation type="journal article" date="2013" name="Nucleic Acids Res.">
        <title>The genome of Anopheles darlingi, the main neotropical malaria vector.</title>
        <authorList>
            <person name="Marinotti O."/>
            <person name="Cerqueira G.C."/>
            <person name="de Almeida L.G."/>
            <person name="Ferro M.I."/>
            <person name="Loreto E.L."/>
            <person name="Zaha A."/>
            <person name="Teixeira S.M."/>
            <person name="Wespiser A.R."/>
            <person name="Almeida E Silva A."/>
            <person name="Schlindwein A.D."/>
            <person name="Pacheco A.C."/>
            <person name="Silva A.L."/>
            <person name="Graveley B.R."/>
            <person name="Walenz B.P."/>
            <person name="Lima Bde A."/>
            <person name="Ribeiro C.A."/>
            <person name="Nunes-Silva C.G."/>
            <person name="de Carvalho C.R."/>
            <person name="Soares C.M."/>
            <person name="de Menezes C.B."/>
            <person name="Matiolli C."/>
            <person name="Caffrey D."/>
            <person name="Araujo D.A."/>
            <person name="de Oliveira D.M."/>
            <person name="Golenbock D."/>
            <person name="Grisard E.C."/>
            <person name="Fantinatti-Garboggini F."/>
            <person name="de Carvalho F.M."/>
            <person name="Barcellos F.G."/>
            <person name="Prosdocimi F."/>
            <person name="May G."/>
            <person name="Azevedo Junior G.M."/>
            <person name="Guimaraes G.M."/>
            <person name="Goldman G.H."/>
            <person name="Padilha I.Q."/>
            <person name="Batista Jda S."/>
            <person name="Ferro J.A."/>
            <person name="Ribeiro J.M."/>
            <person name="Fietto J.L."/>
            <person name="Dabbas K.M."/>
            <person name="Cerdeira L."/>
            <person name="Agnez-Lima L.F."/>
            <person name="Brocchi M."/>
            <person name="de Carvalho M.O."/>
            <person name="Teixeira Mde M."/>
            <person name="Diniz Maia Mde M."/>
            <person name="Goldman M.H."/>
            <person name="Cruz Schneider M.P."/>
            <person name="Felipe M.S."/>
            <person name="Hungria M."/>
            <person name="Nicolas M.F."/>
            <person name="Pereira M."/>
            <person name="Montes M.A."/>
            <person name="Cantao M.E."/>
            <person name="Vincentz M."/>
            <person name="Rafael M.S."/>
            <person name="Silverman N."/>
            <person name="Stoco P.H."/>
            <person name="Souza R.C."/>
            <person name="Vicentini R."/>
            <person name="Gazzinelli R.T."/>
            <person name="Neves Rde O."/>
            <person name="Silva R."/>
            <person name="Astolfi-Filho S."/>
            <person name="Maciel T.E."/>
            <person name="Urmenyi T.P."/>
            <person name="Tadei W.P."/>
            <person name="Camargo E.P."/>
            <person name="de Vasconcelos A.T."/>
        </authorList>
    </citation>
    <scope>NUCLEOTIDE SEQUENCE</scope>
</reference>
<dbReference type="eggNOG" id="ENOG502S6V2">
    <property type="taxonomic scope" value="Eukaryota"/>
</dbReference>
<dbReference type="EnsemblMetazoa" id="ADAC005441-RA">
    <property type="protein sequence ID" value="ADAC005441-PA"/>
    <property type="gene ID" value="ADAC005441"/>
</dbReference>
<sequence length="487" mass="56151">MYKRKWYNKQYCGDIENDPFEFTYRGSVFDPFADTAGPLPTADEQGAWNEDSLSLELIENIPLPAHRLSGKVRQQYLQYLEQVIQKNYRTWKATSCYRDSPFSDHELRRCAETIEIRAVQACMITSLYRDFLLEKIREIRKQTAAGVLHSNILDVKLNFASLKSDRCHVAMQTDDWDGVSDNDYLHILQTSIPAMSLEDKMQKFHEARENHELEQARLTPLVNDSDVLQPSTPAVAPAAAFDEQKPANEELDDEILKELEAMFEPEDDATDIFEWNQEQQQVKAIISEIEQATLFNGERSFVAGPAEQAEPASMPSPRIDVKLKELVAKDPPPTTMPSSTVTNSEDLRRSMWPCELHMQRMKLRNLLVRIADEDYRRYEALQSRFVTLFGEDGGEEHDLGPYSPSIELNEVLMASCRQRIARWVVQALMGPLRDGLIANRYLFKKLAKRLAENIVYLDQYPDKKFIRQYVGDYFCSHSCIRSIDDIT</sequence>
<evidence type="ECO:0000313" key="1">
    <source>
        <dbReference type="EMBL" id="ETN62855.1"/>
    </source>
</evidence>
<reference evidence="1" key="2">
    <citation type="submission" date="2010-05" db="EMBL/GenBank/DDBJ databases">
        <authorList>
            <person name="Almeida L.G."/>
            <person name="Nicolas M.F."/>
            <person name="Souza R.C."/>
            <person name="Vasconcelos A.T.R."/>
        </authorList>
    </citation>
    <scope>NUCLEOTIDE SEQUENCE</scope>
</reference>
<organism evidence="1">
    <name type="scientific">Anopheles darlingi</name>
    <name type="common">Mosquito</name>
    <dbReference type="NCBI Taxonomy" id="43151"/>
    <lineage>
        <taxon>Eukaryota</taxon>
        <taxon>Metazoa</taxon>
        <taxon>Ecdysozoa</taxon>
        <taxon>Arthropoda</taxon>
        <taxon>Hexapoda</taxon>
        <taxon>Insecta</taxon>
        <taxon>Pterygota</taxon>
        <taxon>Neoptera</taxon>
        <taxon>Endopterygota</taxon>
        <taxon>Diptera</taxon>
        <taxon>Nematocera</taxon>
        <taxon>Culicoidea</taxon>
        <taxon>Culicidae</taxon>
        <taxon>Anophelinae</taxon>
        <taxon>Anopheles</taxon>
    </lineage>
</organism>
<dbReference type="EMBL" id="ADMH02001358">
    <property type="protein sequence ID" value="ETN62855.1"/>
    <property type="molecule type" value="Genomic_DNA"/>
</dbReference>
<dbReference type="HOGENOM" id="CLU_560465_0_0_1"/>
<dbReference type="OMA" id="RNHHKPT"/>
<dbReference type="VEuPathDB" id="VectorBase:ADAC005441"/>
<evidence type="ECO:0000313" key="2">
    <source>
        <dbReference type="EnsemblMetazoa" id="ADAC005441-PA"/>
    </source>
</evidence>
<accession>W5JIZ3</accession>
<dbReference type="Proteomes" id="UP000000673">
    <property type="component" value="Unassembled WGS sequence"/>
</dbReference>
<name>W5JIZ3_ANODA</name>
<gene>
    <name evidence="1" type="ORF">AND_005441</name>
</gene>
<proteinExistence type="predicted"/>
<dbReference type="AlphaFoldDB" id="W5JIZ3"/>